<feature type="compositionally biased region" description="Basic and acidic residues" evidence="1">
    <location>
        <begin position="494"/>
        <end position="504"/>
    </location>
</feature>
<proteinExistence type="predicted"/>
<evidence type="ECO:0000259" key="2">
    <source>
        <dbReference type="SMART" id="SM00507"/>
    </source>
</evidence>
<evidence type="ECO:0000313" key="3">
    <source>
        <dbReference type="EMBL" id="GGH00818.1"/>
    </source>
</evidence>
<dbReference type="Pfam" id="PF02720">
    <property type="entry name" value="DUF222"/>
    <property type="match status" value="1"/>
</dbReference>
<dbReference type="Proteomes" id="UP000596938">
    <property type="component" value="Unassembled WGS sequence"/>
</dbReference>
<keyword evidence="4" id="KW-1185">Reference proteome</keyword>
<feature type="region of interest" description="Disordered" evidence="1">
    <location>
        <begin position="461"/>
        <end position="504"/>
    </location>
</feature>
<feature type="compositionally biased region" description="Basic and acidic residues" evidence="1">
    <location>
        <begin position="607"/>
        <end position="617"/>
    </location>
</feature>
<feature type="compositionally biased region" description="Low complexity" evidence="1">
    <location>
        <begin position="297"/>
        <end position="311"/>
    </location>
</feature>
<accession>A0ABQ1XQY3</accession>
<dbReference type="SMART" id="SM00507">
    <property type="entry name" value="HNHc"/>
    <property type="match status" value="1"/>
</dbReference>
<feature type="compositionally biased region" description="Gly residues" evidence="1">
    <location>
        <begin position="321"/>
        <end position="330"/>
    </location>
</feature>
<feature type="region of interest" description="Disordered" evidence="1">
    <location>
        <begin position="593"/>
        <end position="617"/>
    </location>
</feature>
<dbReference type="InterPro" id="IPR003615">
    <property type="entry name" value="HNH_nuc"/>
</dbReference>
<feature type="compositionally biased region" description="Basic residues" evidence="1">
    <location>
        <begin position="462"/>
        <end position="471"/>
    </location>
</feature>
<protein>
    <recommendedName>
        <fullName evidence="2">HNH nuclease domain-containing protein</fullName>
    </recommendedName>
</protein>
<comment type="caution">
    <text evidence="3">The sequence shown here is derived from an EMBL/GenBank/DDBJ whole genome shotgun (WGS) entry which is preliminary data.</text>
</comment>
<sequence length="617" mass="64758">MEGNSAVVEAEAVVDASVAAFAAVLAGGGTAASGRAVSGLGVAEPGADAGAGGCVGSIDDDPLQRVADGALDVLAGVARSEAKLAALKAQAVQVLAAATSVLNGPPSSPYEATAQERSLVAEVGCALVIGDRAAGALLAESHALTTSLPRTLAALQGGSISWAHARGMAEEAATLDAAGAAALEAHFLDPDTVRPAAAAMIGEMPAYRFKAKARTWRERHHPESIEKRHAKGVADRRVEYRPDQDGMAWLSACLPAHQAMAGWNRLTALARAAQGPDESRTLTQIRADDFAEAILTSGTSRGSGDSSSLRAGDSEWVSTGNGDGLGTNDGAGAGMDPVGLSSAVRAQVLVMVPVVALMGLTDEPAVLDGFGPIPPSMARDLVANGADSFHRVLVDPRDGAPLEIGRTSYRVTKAMRNWLRMRDGTCPFPGCNNPSLDNEADHLLAWQHGGTTGISNLGQPCPKHHKLRHSSGWKPTPATKDEPPGWISPSGRHYKSEHQDWEPPHWPESVLSALPAALEPGEHHNGQIRGMLPYRPMPGACACPAGDVLHLEPPQEEPEDDNLVDLDDIPVDDPIWDDFYALPPVLPQYPLTGWDPTSGWYPTSEWDPIRDRDPALT</sequence>
<feature type="domain" description="HNH nuclease" evidence="2">
    <location>
        <begin position="414"/>
        <end position="466"/>
    </location>
</feature>
<gene>
    <name evidence="3" type="ORF">GCM10011577_25680</name>
</gene>
<dbReference type="CDD" id="cd00085">
    <property type="entry name" value="HNHc"/>
    <property type="match status" value="1"/>
</dbReference>
<dbReference type="InterPro" id="IPR003870">
    <property type="entry name" value="DUF222"/>
</dbReference>
<evidence type="ECO:0000256" key="1">
    <source>
        <dbReference type="SAM" id="MobiDB-lite"/>
    </source>
</evidence>
<feature type="region of interest" description="Disordered" evidence="1">
    <location>
        <begin position="297"/>
        <end position="330"/>
    </location>
</feature>
<evidence type="ECO:0000313" key="4">
    <source>
        <dbReference type="Proteomes" id="UP000596938"/>
    </source>
</evidence>
<dbReference type="EMBL" id="BMKU01000007">
    <property type="protein sequence ID" value="GGH00818.1"/>
    <property type="molecule type" value="Genomic_DNA"/>
</dbReference>
<dbReference type="RefSeq" id="WP_188811553.1">
    <property type="nucleotide sequence ID" value="NZ_BAAAWV010000001.1"/>
</dbReference>
<reference evidence="4" key="1">
    <citation type="journal article" date="2019" name="Int. J. Syst. Evol. Microbiol.">
        <title>The Global Catalogue of Microorganisms (GCM) 10K type strain sequencing project: providing services to taxonomists for standard genome sequencing and annotation.</title>
        <authorList>
            <consortium name="The Broad Institute Genomics Platform"/>
            <consortium name="The Broad Institute Genome Sequencing Center for Infectious Disease"/>
            <person name="Wu L."/>
            <person name="Ma J."/>
        </authorList>
    </citation>
    <scope>NUCLEOTIDE SEQUENCE [LARGE SCALE GENOMIC DNA]</scope>
    <source>
        <strain evidence="4">CGMCC 1.1927</strain>
    </source>
</reference>
<name>A0ABQ1XQY3_9MICC</name>
<organism evidence="3 4">
    <name type="scientific">Pseudarthrobacter polychromogenes</name>
    <dbReference type="NCBI Taxonomy" id="1676"/>
    <lineage>
        <taxon>Bacteria</taxon>
        <taxon>Bacillati</taxon>
        <taxon>Actinomycetota</taxon>
        <taxon>Actinomycetes</taxon>
        <taxon>Micrococcales</taxon>
        <taxon>Micrococcaceae</taxon>
        <taxon>Pseudarthrobacter</taxon>
    </lineage>
</organism>